<dbReference type="AlphaFoldDB" id="A0A5E4A4S0"/>
<dbReference type="Proteomes" id="UP000335636">
    <property type="component" value="Unassembled WGS sequence"/>
</dbReference>
<evidence type="ECO:0000313" key="2">
    <source>
        <dbReference type="EMBL" id="VTJ52104.1"/>
    </source>
</evidence>
<evidence type="ECO:0000313" key="3">
    <source>
        <dbReference type="Proteomes" id="UP000335636"/>
    </source>
</evidence>
<proteinExistence type="predicted"/>
<name>A0A5E4A4S0_MARMO</name>
<organism evidence="2 3">
    <name type="scientific">Marmota monax</name>
    <name type="common">Woodchuck</name>
    <dbReference type="NCBI Taxonomy" id="9995"/>
    <lineage>
        <taxon>Eukaryota</taxon>
        <taxon>Metazoa</taxon>
        <taxon>Chordata</taxon>
        <taxon>Craniata</taxon>
        <taxon>Vertebrata</taxon>
        <taxon>Euteleostomi</taxon>
        <taxon>Mammalia</taxon>
        <taxon>Eutheria</taxon>
        <taxon>Euarchontoglires</taxon>
        <taxon>Glires</taxon>
        <taxon>Rodentia</taxon>
        <taxon>Sciuromorpha</taxon>
        <taxon>Sciuridae</taxon>
        <taxon>Xerinae</taxon>
        <taxon>Marmotini</taxon>
        <taxon>Marmota</taxon>
    </lineage>
</organism>
<gene>
    <name evidence="1" type="ORF">GHT09_000550</name>
    <name evidence="2" type="ORF">MONAX_5E047151</name>
</gene>
<keyword evidence="3" id="KW-1185">Reference proteome</keyword>
<dbReference type="EMBL" id="CABDUW010000014">
    <property type="protein sequence ID" value="VTJ52104.1"/>
    <property type="molecule type" value="Genomic_DNA"/>
</dbReference>
<sequence length="213" mass="23626">MLLRIALKSYHSDWGPEKNGGAHMEHTLENGELRTWACCLGPSTDWNFGNNVFGFKLDYQFSLGLQPASLQIGIFSSTSSVSENFKFGPELSALLGLQLANCRSWHFSASIMLSGLEQGRNKYSSNGNSFLPPPGSPLLTILFLTLCYVGESRHLVQLLLRVAHFGWNSRSNYRQMSIITTHINQCLSPQMPSPGNKGHLRRGCLGKAQESFC</sequence>
<reference evidence="2 3" key="1">
    <citation type="submission" date="2019-04" db="EMBL/GenBank/DDBJ databases">
        <authorList>
            <person name="Alioto T."/>
            <person name="Alioto T."/>
        </authorList>
    </citation>
    <scope>NUCLEOTIDE SEQUENCE [LARGE SCALE GENOMIC DNA]</scope>
</reference>
<reference evidence="1" key="2">
    <citation type="submission" date="2020-08" db="EMBL/GenBank/DDBJ databases">
        <authorList>
            <person name="Shumante A."/>
            <person name="Zimin A.V."/>
            <person name="Puiu D."/>
            <person name="Salzberg S.L."/>
        </authorList>
    </citation>
    <scope>NUCLEOTIDE SEQUENCE</scope>
    <source>
        <strain evidence="1">WC2-LM</strain>
        <tissue evidence="1">Liver</tissue>
    </source>
</reference>
<accession>A0A5E4A4S0</accession>
<dbReference type="Proteomes" id="UP000662637">
    <property type="component" value="Unassembled WGS sequence"/>
</dbReference>
<dbReference type="EMBL" id="WJEC01007790">
    <property type="protein sequence ID" value="KAF7467923.1"/>
    <property type="molecule type" value="Genomic_DNA"/>
</dbReference>
<evidence type="ECO:0000313" key="1">
    <source>
        <dbReference type="EMBL" id="KAF7467923.1"/>
    </source>
</evidence>
<protein>
    <submittedName>
        <fullName evidence="2">Uncharacterized protein</fullName>
    </submittedName>
</protein>